<dbReference type="AlphaFoldDB" id="A2SHX3"/>
<name>A2SHX3_METPP</name>
<protein>
    <recommendedName>
        <fullName evidence="1">N-acetyltransferase domain-containing protein</fullName>
    </recommendedName>
</protein>
<dbReference type="Proteomes" id="UP000000366">
    <property type="component" value="Chromosome"/>
</dbReference>
<dbReference type="RefSeq" id="WP_011829799.1">
    <property type="nucleotide sequence ID" value="NC_008825.1"/>
</dbReference>
<feature type="domain" description="N-acetyltransferase" evidence="1">
    <location>
        <begin position="5"/>
        <end position="90"/>
    </location>
</feature>
<dbReference type="Pfam" id="PF14542">
    <property type="entry name" value="Acetyltransf_CG"/>
    <property type="match status" value="1"/>
</dbReference>
<gene>
    <name evidence="2" type="ordered locus">Mpe_A2206</name>
</gene>
<sequence length="90" mass="9759">MITVLHNPAATRFEASVDGLLSVADYALRGHVMTLHHTFVPTALRGRGVAAALVQEALAHARAQGLKVEPSCSYVASYMRRHPETQDLHA</sequence>
<accession>A2SHX3</accession>
<dbReference type="HOGENOM" id="CLU_132888_0_2_4"/>
<dbReference type="PROSITE" id="PS51729">
    <property type="entry name" value="GNAT_YJDJ"/>
    <property type="match status" value="1"/>
</dbReference>
<proteinExistence type="predicted"/>
<evidence type="ECO:0000313" key="2">
    <source>
        <dbReference type="EMBL" id="ABM95162.1"/>
    </source>
</evidence>
<dbReference type="STRING" id="420662.Mpe_A2206"/>
<evidence type="ECO:0000313" key="3">
    <source>
        <dbReference type="Proteomes" id="UP000000366"/>
    </source>
</evidence>
<dbReference type="PANTHER" id="PTHR31435:SF9">
    <property type="entry name" value="PROTEIN NATD1"/>
    <property type="match status" value="1"/>
</dbReference>
<dbReference type="InterPro" id="IPR045057">
    <property type="entry name" value="Gcn5-rel_NAT"/>
</dbReference>
<reference evidence="2 3" key="1">
    <citation type="journal article" date="2007" name="J. Bacteriol.">
        <title>Whole-genome analysis of the methyl tert-butyl ether-degrading beta-proteobacterium Methylibium petroleiphilum PM1.</title>
        <authorList>
            <person name="Kane S.R."/>
            <person name="Chakicherla A.Y."/>
            <person name="Chain P.S.G."/>
            <person name="Schmidt R."/>
            <person name="Shin M.W."/>
            <person name="Legler T.C."/>
            <person name="Scow K.M."/>
            <person name="Larimer F.W."/>
            <person name="Lucas S.M."/>
            <person name="Richardson P.M."/>
            <person name="Hristova K.R."/>
        </authorList>
    </citation>
    <scope>NUCLEOTIDE SEQUENCE [LARGE SCALE GENOMIC DNA]</scope>
    <source>
        <strain evidence="3">ATCC BAA-1232 / LMG 22953 / PM1</strain>
    </source>
</reference>
<dbReference type="SUPFAM" id="SSF55729">
    <property type="entry name" value="Acyl-CoA N-acyltransferases (Nat)"/>
    <property type="match status" value="1"/>
</dbReference>
<dbReference type="eggNOG" id="COG2388">
    <property type="taxonomic scope" value="Bacteria"/>
</dbReference>
<dbReference type="InterPro" id="IPR016181">
    <property type="entry name" value="Acyl_CoA_acyltransferase"/>
</dbReference>
<organism evidence="2 3">
    <name type="scientific">Methylibium petroleiphilum (strain ATCC BAA-1232 / LMG 22953 / PM1)</name>
    <dbReference type="NCBI Taxonomy" id="420662"/>
    <lineage>
        <taxon>Bacteria</taxon>
        <taxon>Pseudomonadati</taxon>
        <taxon>Pseudomonadota</taxon>
        <taxon>Betaproteobacteria</taxon>
        <taxon>Burkholderiales</taxon>
        <taxon>Sphaerotilaceae</taxon>
        <taxon>Methylibium</taxon>
    </lineage>
</organism>
<keyword evidence="3" id="KW-1185">Reference proteome</keyword>
<dbReference type="Gene3D" id="3.40.630.30">
    <property type="match status" value="1"/>
</dbReference>
<evidence type="ECO:0000259" key="1">
    <source>
        <dbReference type="PROSITE" id="PS51729"/>
    </source>
</evidence>
<dbReference type="KEGG" id="mpt:Mpe_A2206"/>
<dbReference type="PANTHER" id="PTHR31435">
    <property type="entry name" value="PROTEIN NATD1"/>
    <property type="match status" value="1"/>
</dbReference>
<dbReference type="InterPro" id="IPR031165">
    <property type="entry name" value="GNAT_YJDJ"/>
</dbReference>
<dbReference type="EMBL" id="CP000555">
    <property type="protein sequence ID" value="ABM95162.1"/>
    <property type="molecule type" value="Genomic_DNA"/>
</dbReference>
<dbReference type="CDD" id="cd04301">
    <property type="entry name" value="NAT_SF"/>
    <property type="match status" value="1"/>
</dbReference>